<dbReference type="InterPro" id="IPR051164">
    <property type="entry name" value="NmrA-like_oxidored"/>
</dbReference>
<dbReference type="SUPFAM" id="SSF51735">
    <property type="entry name" value="NAD(P)-binding Rossmann-fold domains"/>
    <property type="match status" value="1"/>
</dbReference>
<evidence type="ECO:0000313" key="4">
    <source>
        <dbReference type="EMBL" id="KAK2592748.1"/>
    </source>
</evidence>
<organism evidence="4 5">
    <name type="scientific">Conoideocrella luteorostrata</name>
    <dbReference type="NCBI Taxonomy" id="1105319"/>
    <lineage>
        <taxon>Eukaryota</taxon>
        <taxon>Fungi</taxon>
        <taxon>Dikarya</taxon>
        <taxon>Ascomycota</taxon>
        <taxon>Pezizomycotina</taxon>
        <taxon>Sordariomycetes</taxon>
        <taxon>Hypocreomycetidae</taxon>
        <taxon>Hypocreales</taxon>
        <taxon>Clavicipitaceae</taxon>
        <taxon>Conoideocrella</taxon>
    </lineage>
</organism>
<keyword evidence="2" id="KW-0521">NADP</keyword>
<evidence type="ECO:0000313" key="5">
    <source>
        <dbReference type="Proteomes" id="UP001251528"/>
    </source>
</evidence>
<dbReference type="PANTHER" id="PTHR42748">
    <property type="entry name" value="NITROGEN METABOLITE REPRESSION PROTEIN NMRA FAMILY MEMBER"/>
    <property type="match status" value="1"/>
</dbReference>
<reference evidence="4" key="1">
    <citation type="submission" date="2023-06" db="EMBL/GenBank/DDBJ databases">
        <title>Conoideocrella luteorostrata (Hypocreales: Clavicipitaceae), a potential biocontrol fungus for elongate hemlock scale in United States Christmas tree production areas.</title>
        <authorList>
            <person name="Barrett H."/>
            <person name="Lovett B."/>
            <person name="Macias A.M."/>
            <person name="Stajich J.E."/>
            <person name="Kasson M.T."/>
        </authorList>
    </citation>
    <scope>NUCLEOTIDE SEQUENCE</scope>
    <source>
        <strain evidence="4">ARSEF 14590</strain>
    </source>
</reference>
<dbReference type="Proteomes" id="UP001251528">
    <property type="component" value="Unassembled WGS sequence"/>
</dbReference>
<keyword evidence="5" id="KW-1185">Reference proteome</keyword>
<comment type="similarity">
    <text evidence="1">Belongs to the NmrA-type oxidoreductase family.</text>
</comment>
<sequence length="366" mass="40670">MSQQKPQPPLVFIVGGTGAQGTPIITSLVKDGAYSVRFLTRDARSRRSQDLLSLPNVQALEGTFADEDTLREGFRGAAHAYVNIDGFNAGEKTEIFWAMRAYELAREEGVQFFVYGNLDYAYKKSGYDARFRCGHYDGKGRVGEWILQQNRDQDQMGAALFTTGPYISMALGAATPMSPSVEDGVVTWRVPLGQEGAVAHVDLDDCGYYVRWLFDNQARANGMDLEVAIDLVSYHDLAAAFEAVTGHPARYIDTSLDEYWAHGPLGSGSRPAGYNADEGDAATMSLRTNFTGFWNLWKHSGGNAGVVRRNFELLDEIHPGRIKSAEEWFRREEQRSRELGSPGLWEQANNLRPVLKIAEDGRKGRL</sequence>
<dbReference type="AlphaFoldDB" id="A0AAJ0CGP4"/>
<feature type="domain" description="NmrA-like" evidence="3">
    <location>
        <begin position="11"/>
        <end position="253"/>
    </location>
</feature>
<dbReference type="Pfam" id="PF05368">
    <property type="entry name" value="NmrA"/>
    <property type="match status" value="1"/>
</dbReference>
<dbReference type="Gene3D" id="3.40.50.720">
    <property type="entry name" value="NAD(P)-binding Rossmann-like Domain"/>
    <property type="match status" value="1"/>
</dbReference>
<evidence type="ECO:0000259" key="3">
    <source>
        <dbReference type="Pfam" id="PF05368"/>
    </source>
</evidence>
<dbReference type="GO" id="GO:0005634">
    <property type="term" value="C:nucleus"/>
    <property type="evidence" value="ECO:0007669"/>
    <property type="project" value="TreeGrafter"/>
</dbReference>
<evidence type="ECO:0000256" key="1">
    <source>
        <dbReference type="ARBA" id="ARBA00006328"/>
    </source>
</evidence>
<dbReference type="InterPro" id="IPR008030">
    <property type="entry name" value="NmrA-like"/>
</dbReference>
<accession>A0AAJ0CGP4</accession>
<dbReference type="EMBL" id="JASWJB010000248">
    <property type="protein sequence ID" value="KAK2592748.1"/>
    <property type="molecule type" value="Genomic_DNA"/>
</dbReference>
<dbReference type="Gene3D" id="3.90.25.10">
    <property type="entry name" value="UDP-galactose 4-epimerase, domain 1"/>
    <property type="match status" value="1"/>
</dbReference>
<dbReference type="PANTHER" id="PTHR42748:SF14">
    <property type="entry name" value="SNOAL-LIKE DOMAIN-CONTAINING PROTEIN"/>
    <property type="match status" value="1"/>
</dbReference>
<comment type="caution">
    <text evidence="4">The sequence shown here is derived from an EMBL/GenBank/DDBJ whole genome shotgun (WGS) entry which is preliminary data.</text>
</comment>
<gene>
    <name evidence="4" type="ORF">QQS21_009552</name>
</gene>
<protein>
    <recommendedName>
        <fullName evidence="3">NmrA-like domain-containing protein</fullName>
    </recommendedName>
</protein>
<proteinExistence type="inferred from homology"/>
<evidence type="ECO:0000256" key="2">
    <source>
        <dbReference type="ARBA" id="ARBA00022857"/>
    </source>
</evidence>
<dbReference type="InterPro" id="IPR036291">
    <property type="entry name" value="NAD(P)-bd_dom_sf"/>
</dbReference>
<name>A0AAJ0CGP4_9HYPO</name>